<dbReference type="InterPro" id="IPR058625">
    <property type="entry name" value="MdtA-like_BSH"/>
</dbReference>
<dbReference type="Gene3D" id="1.10.287.470">
    <property type="entry name" value="Helix hairpin bin"/>
    <property type="match status" value="1"/>
</dbReference>
<dbReference type="Pfam" id="PF25963">
    <property type="entry name" value="Beta-barrel_AAEA"/>
    <property type="match status" value="1"/>
</dbReference>
<comment type="caution">
    <text evidence="4">The sequence shown here is derived from an EMBL/GenBank/DDBJ whole genome shotgun (WGS) entry which is preliminary data.</text>
</comment>
<keyword evidence="1" id="KW-1133">Transmembrane helix</keyword>
<evidence type="ECO:0000259" key="2">
    <source>
        <dbReference type="Pfam" id="PF25917"/>
    </source>
</evidence>
<keyword evidence="1" id="KW-0812">Transmembrane</keyword>
<feature type="domain" description="Multidrug resistance protein MdtA-like barrel-sandwich hybrid" evidence="2">
    <location>
        <begin position="51"/>
        <end position="244"/>
    </location>
</feature>
<proteinExistence type="predicted"/>
<dbReference type="Gene3D" id="2.40.50.100">
    <property type="match status" value="1"/>
</dbReference>
<dbReference type="InterPro" id="IPR058634">
    <property type="entry name" value="AaeA-lik-b-barrel"/>
</dbReference>
<dbReference type="Proteomes" id="UP001596042">
    <property type="component" value="Unassembled WGS sequence"/>
</dbReference>
<evidence type="ECO:0000259" key="3">
    <source>
        <dbReference type="Pfam" id="PF25963"/>
    </source>
</evidence>
<evidence type="ECO:0000256" key="1">
    <source>
        <dbReference type="SAM" id="Phobius"/>
    </source>
</evidence>
<gene>
    <name evidence="4" type="primary">mdtN</name>
    <name evidence="4" type="ORF">ACFO1V_12045</name>
</gene>
<dbReference type="RefSeq" id="WP_374833291.1">
    <property type="nucleotide sequence ID" value="NZ_JBHEEZ010000023.1"/>
</dbReference>
<feature type="transmembrane region" description="Helical" evidence="1">
    <location>
        <begin position="12"/>
        <end position="34"/>
    </location>
</feature>
<keyword evidence="1" id="KW-0472">Membrane</keyword>
<protein>
    <submittedName>
        <fullName evidence="4">Multidrug transporter subunit MdtN</fullName>
    </submittedName>
</protein>
<organism evidence="4 5">
    <name type="scientific">Daeguia caeni</name>
    <dbReference type="NCBI Taxonomy" id="439612"/>
    <lineage>
        <taxon>Bacteria</taxon>
        <taxon>Pseudomonadati</taxon>
        <taxon>Pseudomonadota</taxon>
        <taxon>Alphaproteobacteria</taxon>
        <taxon>Hyphomicrobiales</taxon>
        <taxon>Brucellaceae</taxon>
        <taxon>Daeguia</taxon>
    </lineage>
</organism>
<evidence type="ECO:0000313" key="5">
    <source>
        <dbReference type="Proteomes" id="UP001596042"/>
    </source>
</evidence>
<name>A0ABV9H7U8_9HYPH</name>
<dbReference type="Gene3D" id="2.40.30.170">
    <property type="match status" value="1"/>
</dbReference>
<dbReference type="PANTHER" id="PTHR30367:SF1">
    <property type="entry name" value="MULTIDRUG RESISTANCE PROTEIN MDTN"/>
    <property type="match status" value="1"/>
</dbReference>
<dbReference type="Pfam" id="PF25917">
    <property type="entry name" value="BSH_RND"/>
    <property type="match status" value="1"/>
</dbReference>
<keyword evidence="5" id="KW-1185">Reference proteome</keyword>
<dbReference type="PANTHER" id="PTHR30367">
    <property type="entry name" value="P-HYDROXYBENZOIC ACID EFFLUX PUMP SUBUNIT AAEA-RELATED"/>
    <property type="match status" value="1"/>
</dbReference>
<feature type="domain" description="p-hydroxybenzoic acid efflux pump subunit AaeA-like beta-barrel" evidence="3">
    <location>
        <begin position="249"/>
        <end position="344"/>
    </location>
</feature>
<dbReference type="NCBIfam" id="NF007785">
    <property type="entry name" value="PRK10476.1"/>
    <property type="match status" value="1"/>
</dbReference>
<dbReference type="SUPFAM" id="SSF111369">
    <property type="entry name" value="HlyD-like secretion proteins"/>
    <property type="match status" value="2"/>
</dbReference>
<evidence type="ECO:0000313" key="4">
    <source>
        <dbReference type="EMBL" id="MFC4625929.1"/>
    </source>
</evidence>
<reference evidence="5" key="1">
    <citation type="journal article" date="2019" name="Int. J. Syst. Evol. Microbiol.">
        <title>The Global Catalogue of Microorganisms (GCM) 10K type strain sequencing project: providing services to taxonomists for standard genome sequencing and annotation.</title>
        <authorList>
            <consortium name="The Broad Institute Genomics Platform"/>
            <consortium name="The Broad Institute Genome Sequencing Center for Infectious Disease"/>
            <person name="Wu L."/>
            <person name="Ma J."/>
        </authorList>
    </citation>
    <scope>NUCLEOTIDE SEQUENCE [LARGE SCALE GENOMIC DNA]</scope>
    <source>
        <strain evidence="5">CGMCC 1.15731</strain>
    </source>
</reference>
<accession>A0ABV9H7U8</accession>
<dbReference type="InterPro" id="IPR050393">
    <property type="entry name" value="MFP_Efflux_Pump"/>
</dbReference>
<sequence>METNPYAKRKISVIGLSLTVAVVVLAGVMAWIYLRQAHNNPLSEEAVIGARIVNIAATVAGKITEINVEENQAVKKGDILFKLDPEPLRLIVEQTAADLGIATAALDAQKRTVKAETQNALIADQQVARARTNLELAEATLKRLEALSPKGYVTRQQVDDARTLRDDAKISLDQAIKQAEAANALVSSLEGGEALVRARQAALALAKHNLDGTVVRAPHDGYIVGVNNATGQIIAPGQSVFTLIDSSNWYASATFPETELGQIKVGACAHVRILADSSVLVKGRVESIGRGVTSEELINIPRNLPYVPKSLNWVRIAQRFPVRVKLIDPPEDLTRVGASAVVTVINGEKC</sequence>
<dbReference type="EMBL" id="JBHSEL010000118">
    <property type="protein sequence ID" value="MFC4625929.1"/>
    <property type="molecule type" value="Genomic_DNA"/>
</dbReference>